<name>X1QIS2_9ZZZZ</name>
<comment type="caution">
    <text evidence="2">The sequence shown here is derived from an EMBL/GenBank/DDBJ whole genome shotgun (WGS) entry which is preliminary data.</text>
</comment>
<evidence type="ECO:0000313" key="2">
    <source>
        <dbReference type="EMBL" id="GAI50910.1"/>
    </source>
</evidence>
<keyword evidence="1" id="KW-0175">Coiled coil</keyword>
<protein>
    <submittedName>
        <fullName evidence="2">Uncharacterized protein</fullName>
    </submittedName>
</protein>
<gene>
    <name evidence="2" type="ORF">S06H3_56216</name>
</gene>
<proteinExistence type="predicted"/>
<dbReference type="AlphaFoldDB" id="X1QIS2"/>
<sequence>NLLIFPFFSLSTKGLKNKTTTIYREIIKKGNQEINLLWKVSSTSEYGYPGPKEEVKIFSKEQVDLVNKLLEINVSKVTAESLIKNNDQRLIEKWIEAINYSNADDKAAYLVKAIRENWQLPEEYLRKEREEGRKEEEEKIEYIKTKLQEEENKKRREEIKKAEQIYNSLEPIQQEEIRIETENRLPDFWKEKLNKGRAKGTTSKLLEVVLEEKRREIIKEWIDSGRAKNI</sequence>
<accession>X1QIS2</accession>
<reference evidence="2" key="1">
    <citation type="journal article" date="2014" name="Front. Microbiol.">
        <title>High frequency of phylogenetically diverse reductive dehalogenase-homologous genes in deep subseafloor sedimentary metagenomes.</title>
        <authorList>
            <person name="Kawai M."/>
            <person name="Futagami T."/>
            <person name="Toyoda A."/>
            <person name="Takaki Y."/>
            <person name="Nishi S."/>
            <person name="Hori S."/>
            <person name="Arai W."/>
            <person name="Tsubouchi T."/>
            <person name="Morono Y."/>
            <person name="Uchiyama I."/>
            <person name="Ito T."/>
            <person name="Fujiyama A."/>
            <person name="Inagaki F."/>
            <person name="Takami H."/>
        </authorList>
    </citation>
    <scope>NUCLEOTIDE SEQUENCE</scope>
    <source>
        <strain evidence="2">Expedition CK06-06</strain>
    </source>
</reference>
<evidence type="ECO:0000256" key="1">
    <source>
        <dbReference type="SAM" id="Coils"/>
    </source>
</evidence>
<feature type="non-terminal residue" evidence="2">
    <location>
        <position position="1"/>
    </location>
</feature>
<dbReference type="EMBL" id="BARV01036143">
    <property type="protein sequence ID" value="GAI50910.1"/>
    <property type="molecule type" value="Genomic_DNA"/>
</dbReference>
<organism evidence="2">
    <name type="scientific">marine sediment metagenome</name>
    <dbReference type="NCBI Taxonomy" id="412755"/>
    <lineage>
        <taxon>unclassified sequences</taxon>
        <taxon>metagenomes</taxon>
        <taxon>ecological metagenomes</taxon>
    </lineage>
</organism>
<feature type="coiled-coil region" evidence="1">
    <location>
        <begin position="133"/>
        <end position="165"/>
    </location>
</feature>